<proteinExistence type="predicted"/>
<dbReference type="InterPro" id="IPR050397">
    <property type="entry name" value="Env_Response_Regulators"/>
</dbReference>
<dbReference type="InterPro" id="IPR036388">
    <property type="entry name" value="WH-like_DNA-bd_sf"/>
</dbReference>
<feature type="domain" description="HTH crp-type" evidence="5">
    <location>
        <begin position="157"/>
        <end position="227"/>
    </location>
</feature>
<protein>
    <submittedName>
        <fullName evidence="6">Helix-turn-helix domain-containing protein</fullName>
    </submittedName>
</protein>
<dbReference type="RefSeq" id="WP_172238856.1">
    <property type="nucleotide sequence ID" value="NZ_JABFDP010000020.1"/>
</dbReference>
<dbReference type="InterPro" id="IPR018490">
    <property type="entry name" value="cNMP-bd_dom_sf"/>
</dbReference>
<dbReference type="Gene3D" id="2.60.120.10">
    <property type="entry name" value="Jelly Rolls"/>
    <property type="match status" value="1"/>
</dbReference>
<dbReference type="SUPFAM" id="SSF46785">
    <property type="entry name" value="Winged helix' DNA-binding domain"/>
    <property type="match status" value="1"/>
</dbReference>
<evidence type="ECO:0000256" key="1">
    <source>
        <dbReference type="ARBA" id="ARBA00023015"/>
    </source>
</evidence>
<dbReference type="InterPro" id="IPR036390">
    <property type="entry name" value="WH_DNA-bd_sf"/>
</dbReference>
<name>A0ABS5G273_9BRAD</name>
<evidence type="ECO:0000313" key="7">
    <source>
        <dbReference type="Proteomes" id="UP001314635"/>
    </source>
</evidence>
<dbReference type="SUPFAM" id="SSF51206">
    <property type="entry name" value="cAMP-binding domain-like"/>
    <property type="match status" value="1"/>
</dbReference>
<evidence type="ECO:0000259" key="4">
    <source>
        <dbReference type="PROSITE" id="PS50042"/>
    </source>
</evidence>
<dbReference type="Gene3D" id="1.10.10.10">
    <property type="entry name" value="Winged helix-like DNA-binding domain superfamily/Winged helix DNA-binding domain"/>
    <property type="match status" value="1"/>
</dbReference>
<feature type="domain" description="Cyclic nucleotide-binding" evidence="4">
    <location>
        <begin position="46"/>
        <end position="96"/>
    </location>
</feature>
<dbReference type="CDD" id="cd00092">
    <property type="entry name" value="HTH_CRP"/>
    <property type="match status" value="1"/>
</dbReference>
<dbReference type="InterPro" id="IPR000595">
    <property type="entry name" value="cNMP-bd_dom"/>
</dbReference>
<dbReference type="PRINTS" id="PR00034">
    <property type="entry name" value="HTHCRP"/>
</dbReference>
<dbReference type="PANTHER" id="PTHR24567">
    <property type="entry name" value="CRP FAMILY TRANSCRIPTIONAL REGULATORY PROTEIN"/>
    <property type="match status" value="1"/>
</dbReference>
<sequence>MLAKAKASPERCSVNCFDDCSLPQAQTVARKSREIDEPIARMGRLVHYRRGAEIFGEGQPAEYIYRVVSGAVRTSRILNNSRRQICQFYLPGDYFGLEAQNEQPTSAFAVNDTQILVTNRHMIAKLTYRRRDLTQQLMEIANKETKHLQDQILLLTKTAEERIAWFLLQMSQRTDSANLVNLPMPRQDIADHLGLTIETVSRTLKQLARTGWIKQLSSRRIQLVKLDALTRLVS</sequence>
<gene>
    <name evidence="6" type="ORF">JQ619_05860</name>
</gene>
<keyword evidence="2" id="KW-0238">DNA-binding</keyword>
<dbReference type="InterPro" id="IPR012318">
    <property type="entry name" value="HTH_CRP"/>
</dbReference>
<keyword evidence="3" id="KW-0804">Transcription</keyword>
<dbReference type="Pfam" id="PF00027">
    <property type="entry name" value="cNMP_binding"/>
    <property type="match status" value="1"/>
</dbReference>
<reference evidence="7" key="1">
    <citation type="journal article" date="2021" name="ISME J.">
        <title>Evolutionary origin and ecological implication of a unique nif island in free-living Bradyrhizobium lineages.</title>
        <authorList>
            <person name="Tao J."/>
        </authorList>
    </citation>
    <scope>NUCLEOTIDE SEQUENCE [LARGE SCALE GENOMIC DNA]</scope>
    <source>
        <strain evidence="7">SZCCT0094</strain>
    </source>
</reference>
<keyword evidence="1" id="KW-0805">Transcription regulation</keyword>
<comment type="caution">
    <text evidence="6">The sequence shown here is derived from an EMBL/GenBank/DDBJ whole genome shotgun (WGS) entry which is preliminary data.</text>
</comment>
<dbReference type="Proteomes" id="UP001314635">
    <property type="component" value="Unassembled WGS sequence"/>
</dbReference>
<dbReference type="PANTHER" id="PTHR24567:SF75">
    <property type="entry name" value="FUMARATE AND NITRATE REDUCTION REGULATORY PROTEIN"/>
    <property type="match status" value="1"/>
</dbReference>
<evidence type="ECO:0000313" key="6">
    <source>
        <dbReference type="EMBL" id="MBR1135281.1"/>
    </source>
</evidence>
<dbReference type="Pfam" id="PF13545">
    <property type="entry name" value="HTH_Crp_2"/>
    <property type="match status" value="1"/>
</dbReference>
<keyword evidence="7" id="KW-1185">Reference proteome</keyword>
<evidence type="ECO:0000256" key="2">
    <source>
        <dbReference type="ARBA" id="ARBA00023125"/>
    </source>
</evidence>
<dbReference type="PROSITE" id="PS51063">
    <property type="entry name" value="HTH_CRP_2"/>
    <property type="match status" value="1"/>
</dbReference>
<organism evidence="6 7">
    <name type="scientific">Bradyrhizobium denitrificans</name>
    <dbReference type="NCBI Taxonomy" id="2734912"/>
    <lineage>
        <taxon>Bacteria</taxon>
        <taxon>Pseudomonadati</taxon>
        <taxon>Pseudomonadota</taxon>
        <taxon>Alphaproteobacteria</taxon>
        <taxon>Hyphomicrobiales</taxon>
        <taxon>Nitrobacteraceae</taxon>
        <taxon>Bradyrhizobium</taxon>
    </lineage>
</organism>
<evidence type="ECO:0000256" key="3">
    <source>
        <dbReference type="ARBA" id="ARBA00023163"/>
    </source>
</evidence>
<dbReference type="CDD" id="cd00038">
    <property type="entry name" value="CAP_ED"/>
    <property type="match status" value="1"/>
</dbReference>
<evidence type="ECO:0000259" key="5">
    <source>
        <dbReference type="PROSITE" id="PS51063"/>
    </source>
</evidence>
<dbReference type="SMART" id="SM00419">
    <property type="entry name" value="HTH_CRP"/>
    <property type="match status" value="1"/>
</dbReference>
<dbReference type="SMART" id="SM00100">
    <property type="entry name" value="cNMP"/>
    <property type="match status" value="1"/>
</dbReference>
<accession>A0ABS5G273</accession>
<dbReference type="PROSITE" id="PS50042">
    <property type="entry name" value="CNMP_BINDING_3"/>
    <property type="match status" value="1"/>
</dbReference>
<dbReference type="InterPro" id="IPR014710">
    <property type="entry name" value="RmlC-like_jellyroll"/>
</dbReference>
<dbReference type="EMBL" id="JAFCLK010000004">
    <property type="protein sequence ID" value="MBR1135281.1"/>
    <property type="molecule type" value="Genomic_DNA"/>
</dbReference>